<dbReference type="RefSeq" id="WP_242383502.1">
    <property type="nucleotide sequence ID" value="NZ_JAKRKC020000001.1"/>
</dbReference>
<protein>
    <submittedName>
        <fullName evidence="1">Uncharacterized protein</fullName>
    </submittedName>
</protein>
<evidence type="ECO:0000313" key="1">
    <source>
        <dbReference type="EMBL" id="MCK2215194.1"/>
    </source>
</evidence>
<comment type="caution">
    <text evidence="1">The sequence shown here is derived from an EMBL/GenBank/DDBJ whole genome shotgun (WGS) entry which is preliminary data.</text>
</comment>
<reference evidence="1 2" key="1">
    <citation type="submission" date="2022-04" db="EMBL/GenBank/DDBJ databases">
        <title>Genome draft of Actinomadura sp. ATCC 31491.</title>
        <authorList>
            <person name="Shi X."/>
            <person name="Du Y."/>
        </authorList>
    </citation>
    <scope>NUCLEOTIDE SEQUENCE [LARGE SCALE GENOMIC DNA]</scope>
    <source>
        <strain evidence="1 2">ATCC 31491</strain>
    </source>
</reference>
<name>A0ABT0FS79_9ACTN</name>
<keyword evidence="2" id="KW-1185">Reference proteome</keyword>
<organism evidence="1 2">
    <name type="scientific">Actinomadura luzonensis</name>
    <dbReference type="NCBI Taxonomy" id="2805427"/>
    <lineage>
        <taxon>Bacteria</taxon>
        <taxon>Bacillati</taxon>
        <taxon>Actinomycetota</taxon>
        <taxon>Actinomycetes</taxon>
        <taxon>Streptosporangiales</taxon>
        <taxon>Thermomonosporaceae</taxon>
        <taxon>Actinomadura</taxon>
    </lineage>
</organism>
<gene>
    <name evidence="1" type="ORF">MF672_015565</name>
</gene>
<accession>A0ABT0FS79</accession>
<sequence length="52" mass="5928">MKWVVRYLVSSPEAFAGRWSSLRELFLRRLEAAARSGPLGSAGPRRARNQIR</sequence>
<dbReference type="EMBL" id="JAKRKC020000001">
    <property type="protein sequence ID" value="MCK2215194.1"/>
    <property type="molecule type" value="Genomic_DNA"/>
</dbReference>
<evidence type="ECO:0000313" key="2">
    <source>
        <dbReference type="Proteomes" id="UP001317259"/>
    </source>
</evidence>
<proteinExistence type="predicted"/>
<dbReference type="Proteomes" id="UP001317259">
    <property type="component" value="Unassembled WGS sequence"/>
</dbReference>